<protein>
    <recommendedName>
        <fullName evidence="4">Protein sip-5</fullName>
    </recommendedName>
</protein>
<name>A0A286D2C4_9GAMM</name>
<dbReference type="EMBL" id="OCND01000002">
    <property type="protein sequence ID" value="SOD52808.1"/>
    <property type="molecule type" value="Genomic_DNA"/>
</dbReference>
<organism evidence="2 3">
    <name type="scientific">Pseudoxanthomonas wuyuanensis</name>
    <dbReference type="NCBI Taxonomy" id="1073196"/>
    <lineage>
        <taxon>Bacteria</taxon>
        <taxon>Pseudomonadati</taxon>
        <taxon>Pseudomonadota</taxon>
        <taxon>Gammaproteobacteria</taxon>
        <taxon>Lysobacterales</taxon>
        <taxon>Lysobacteraceae</taxon>
        <taxon>Pseudoxanthomonas</taxon>
    </lineage>
</organism>
<dbReference type="RefSeq" id="WP_097120879.1">
    <property type="nucleotide sequence ID" value="NZ_OCND01000002.1"/>
</dbReference>
<evidence type="ECO:0000313" key="3">
    <source>
        <dbReference type="Proteomes" id="UP000219374"/>
    </source>
</evidence>
<dbReference type="Proteomes" id="UP000219374">
    <property type="component" value="Unassembled WGS sequence"/>
</dbReference>
<feature type="compositionally biased region" description="Low complexity" evidence="1">
    <location>
        <begin position="98"/>
        <end position="109"/>
    </location>
</feature>
<accession>A0A286D2C4</accession>
<gene>
    <name evidence="2" type="ORF">SAMN06296416_10292</name>
</gene>
<evidence type="ECO:0000256" key="1">
    <source>
        <dbReference type="SAM" id="MobiDB-lite"/>
    </source>
</evidence>
<evidence type="ECO:0008006" key="4">
    <source>
        <dbReference type="Google" id="ProtNLM"/>
    </source>
</evidence>
<dbReference type="OrthoDB" id="6027991at2"/>
<keyword evidence="3" id="KW-1185">Reference proteome</keyword>
<evidence type="ECO:0000313" key="2">
    <source>
        <dbReference type="EMBL" id="SOD52808.1"/>
    </source>
</evidence>
<reference evidence="2 3" key="1">
    <citation type="submission" date="2017-09" db="EMBL/GenBank/DDBJ databases">
        <authorList>
            <person name="Ehlers B."/>
            <person name="Leendertz F.H."/>
        </authorList>
    </citation>
    <scope>NUCLEOTIDE SEQUENCE [LARGE SCALE GENOMIC DNA]</scope>
    <source>
        <strain evidence="2 3">CGMCC 1.10978</strain>
    </source>
</reference>
<proteinExistence type="predicted"/>
<feature type="region of interest" description="Disordered" evidence="1">
    <location>
        <begin position="91"/>
        <end position="147"/>
    </location>
</feature>
<sequence length="147" mass="15909">MNFEALQRRVERAERLVEGRAEEARGQWQILKSAWRQGWTPLRIVVAGGVTGFLVGRSEPLRAMTGARWLQMVGSISGMIASLQAAAAAEQAEEAAESAEATAPDAQAQGDDSGYAEEPLVDERFDEDPVTAVQPRPAEAATELSER</sequence>
<dbReference type="AlphaFoldDB" id="A0A286D2C4"/>